<sequence length="313" mass="34268">MLQTLEQAIYLIGVIILLKTTYAFGNWVKDTFFVNKDSLLKYQTDSKNAYAVVTGPTGGIGQAFCDELASKGFNLILVGRNQTKLDKLKEGVSRRYPAIRIQTVISDAKDTTPENFSRVAEAVAAAGTVSILVNNVGAMNKLYGTLEETSSEELESIIRINCTYTTLLTKSILPILKKNRSSRSLILNVSSASSYGPGPLMSVYASSKWFISGLSEAIRLELRGSNVDVTCVCPGFVKSDMCQLPDAADPVVVAQQTFGKVHLKNFSPYWQHAATFGLLAQLPGWLKDRLLLTVVNQAGKVHNASVLERRKHN</sequence>
<dbReference type="SUPFAM" id="SSF51735">
    <property type="entry name" value="NAD(P)-binding Rossmann-fold domains"/>
    <property type="match status" value="1"/>
</dbReference>
<evidence type="ECO:0000313" key="10">
    <source>
        <dbReference type="Proteomes" id="UP000053201"/>
    </source>
</evidence>
<keyword evidence="3" id="KW-0276">Fatty acid metabolism</keyword>
<dbReference type="eggNOG" id="KOG1014">
    <property type="taxonomic scope" value="Eukaryota"/>
</dbReference>
<name>A0A0L0HEZ1_SPIPD</name>
<dbReference type="PIRSF" id="PIRSF000126">
    <property type="entry name" value="11-beta-HSD1"/>
    <property type="match status" value="1"/>
</dbReference>
<keyword evidence="7" id="KW-0275">Fatty acid biosynthesis</keyword>
<comment type="similarity">
    <text evidence="8">Belongs to the short-chain dehydrogenases/reductases (SDR) family.</text>
</comment>
<keyword evidence="10" id="KW-1185">Reference proteome</keyword>
<evidence type="ECO:0000256" key="5">
    <source>
        <dbReference type="ARBA" id="ARBA00023002"/>
    </source>
</evidence>
<proteinExistence type="inferred from homology"/>
<dbReference type="GO" id="GO:0030497">
    <property type="term" value="P:fatty acid elongation"/>
    <property type="evidence" value="ECO:0007669"/>
    <property type="project" value="TreeGrafter"/>
</dbReference>
<dbReference type="GeneID" id="27688953"/>
<dbReference type="Pfam" id="PF00106">
    <property type="entry name" value="adh_short"/>
    <property type="match status" value="1"/>
</dbReference>
<protein>
    <submittedName>
        <fullName evidence="9">Uncharacterized protein</fullName>
    </submittedName>
</protein>
<dbReference type="Proteomes" id="UP000053201">
    <property type="component" value="Unassembled WGS sequence"/>
</dbReference>
<accession>A0A0L0HEZ1</accession>
<evidence type="ECO:0000256" key="6">
    <source>
        <dbReference type="ARBA" id="ARBA00023098"/>
    </source>
</evidence>
<dbReference type="AlphaFoldDB" id="A0A0L0HEZ1"/>
<dbReference type="STRING" id="645134.A0A0L0HEZ1"/>
<comment type="pathway">
    <text evidence="1">Lipid metabolism; fatty acid biosynthesis.</text>
</comment>
<dbReference type="PROSITE" id="PS00061">
    <property type="entry name" value="ADH_SHORT"/>
    <property type="match status" value="1"/>
</dbReference>
<dbReference type="OMA" id="NISICAQ"/>
<organism evidence="9 10">
    <name type="scientific">Spizellomyces punctatus (strain DAOM BR117)</name>
    <dbReference type="NCBI Taxonomy" id="645134"/>
    <lineage>
        <taxon>Eukaryota</taxon>
        <taxon>Fungi</taxon>
        <taxon>Fungi incertae sedis</taxon>
        <taxon>Chytridiomycota</taxon>
        <taxon>Chytridiomycota incertae sedis</taxon>
        <taxon>Chytridiomycetes</taxon>
        <taxon>Spizellomycetales</taxon>
        <taxon>Spizellomycetaceae</taxon>
        <taxon>Spizellomyces</taxon>
    </lineage>
</organism>
<dbReference type="PANTHER" id="PTHR43086">
    <property type="entry name" value="VERY-LONG-CHAIN 3-OXOOACYL-COA REDUCTASE"/>
    <property type="match status" value="1"/>
</dbReference>
<dbReference type="GO" id="GO:0005783">
    <property type="term" value="C:endoplasmic reticulum"/>
    <property type="evidence" value="ECO:0007669"/>
    <property type="project" value="TreeGrafter"/>
</dbReference>
<dbReference type="PRINTS" id="PR00080">
    <property type="entry name" value="SDRFAMILY"/>
</dbReference>
<gene>
    <name evidence="9" type="ORF">SPPG_05590</name>
</gene>
<evidence type="ECO:0000256" key="1">
    <source>
        <dbReference type="ARBA" id="ARBA00005194"/>
    </source>
</evidence>
<dbReference type="PANTHER" id="PTHR43086:SF2">
    <property type="entry name" value="HYDROXYSTEROID DEHYDROGENASE-LIKE PROTEIN 1"/>
    <property type="match status" value="1"/>
</dbReference>
<evidence type="ECO:0000256" key="4">
    <source>
        <dbReference type="ARBA" id="ARBA00022857"/>
    </source>
</evidence>
<keyword evidence="6" id="KW-0443">Lipid metabolism</keyword>
<evidence type="ECO:0000256" key="3">
    <source>
        <dbReference type="ARBA" id="ARBA00022832"/>
    </source>
</evidence>
<dbReference type="VEuPathDB" id="FungiDB:SPPG_05590"/>
<dbReference type="Gene3D" id="3.40.50.720">
    <property type="entry name" value="NAD(P)-binding Rossmann-like Domain"/>
    <property type="match status" value="1"/>
</dbReference>
<dbReference type="InterPro" id="IPR002347">
    <property type="entry name" value="SDR_fam"/>
</dbReference>
<dbReference type="InParanoid" id="A0A0L0HEZ1"/>
<dbReference type="InterPro" id="IPR020904">
    <property type="entry name" value="Sc_DH/Rdtase_CS"/>
</dbReference>
<dbReference type="InterPro" id="IPR036291">
    <property type="entry name" value="NAD(P)-bd_dom_sf"/>
</dbReference>
<dbReference type="GO" id="GO:0016491">
    <property type="term" value="F:oxidoreductase activity"/>
    <property type="evidence" value="ECO:0007669"/>
    <property type="project" value="UniProtKB-KW"/>
</dbReference>
<dbReference type="EMBL" id="KQ257458">
    <property type="protein sequence ID" value="KNC99343.1"/>
    <property type="molecule type" value="Genomic_DNA"/>
</dbReference>
<dbReference type="PRINTS" id="PR00081">
    <property type="entry name" value="GDHRDH"/>
</dbReference>
<dbReference type="RefSeq" id="XP_016607383.1">
    <property type="nucleotide sequence ID" value="XM_016753798.1"/>
</dbReference>
<evidence type="ECO:0000313" key="9">
    <source>
        <dbReference type="EMBL" id="KNC99343.1"/>
    </source>
</evidence>
<evidence type="ECO:0000256" key="8">
    <source>
        <dbReference type="RuleBase" id="RU000363"/>
    </source>
</evidence>
<reference evidence="9 10" key="1">
    <citation type="submission" date="2009-08" db="EMBL/GenBank/DDBJ databases">
        <title>The Genome Sequence of Spizellomyces punctatus strain DAOM BR117.</title>
        <authorList>
            <consortium name="The Broad Institute Genome Sequencing Platform"/>
            <person name="Russ C."/>
            <person name="Cuomo C."/>
            <person name="Shea T."/>
            <person name="Young S.K."/>
            <person name="Zeng Q."/>
            <person name="Koehrsen M."/>
            <person name="Haas B."/>
            <person name="Borodovsky M."/>
            <person name="Guigo R."/>
            <person name="Alvarado L."/>
            <person name="Berlin A."/>
            <person name="Bochicchio J."/>
            <person name="Borenstein D."/>
            <person name="Chapman S."/>
            <person name="Chen Z."/>
            <person name="Engels R."/>
            <person name="Freedman E."/>
            <person name="Gellesch M."/>
            <person name="Goldberg J."/>
            <person name="Griggs A."/>
            <person name="Gujja S."/>
            <person name="Heiman D."/>
            <person name="Hepburn T."/>
            <person name="Howarth C."/>
            <person name="Jen D."/>
            <person name="Larson L."/>
            <person name="Lewis B."/>
            <person name="Mehta T."/>
            <person name="Park D."/>
            <person name="Pearson M."/>
            <person name="Roberts A."/>
            <person name="Saif S."/>
            <person name="Shenoy N."/>
            <person name="Sisk P."/>
            <person name="Stolte C."/>
            <person name="Sykes S."/>
            <person name="Thomson T."/>
            <person name="Walk T."/>
            <person name="White J."/>
            <person name="Yandava C."/>
            <person name="Burger G."/>
            <person name="Gray M.W."/>
            <person name="Holland P.W.H."/>
            <person name="King N."/>
            <person name="Lang F.B.F."/>
            <person name="Roger A.J."/>
            <person name="Ruiz-Trillo I."/>
            <person name="Lander E."/>
            <person name="Nusbaum C."/>
        </authorList>
    </citation>
    <scope>NUCLEOTIDE SEQUENCE [LARGE SCALE GENOMIC DNA]</scope>
    <source>
        <strain evidence="9 10">DAOM BR117</strain>
    </source>
</reference>
<keyword evidence="5" id="KW-0560">Oxidoreductase</keyword>
<evidence type="ECO:0000256" key="2">
    <source>
        <dbReference type="ARBA" id="ARBA00022516"/>
    </source>
</evidence>
<keyword evidence="2" id="KW-0444">Lipid biosynthesis</keyword>
<evidence type="ECO:0000256" key="7">
    <source>
        <dbReference type="ARBA" id="ARBA00023160"/>
    </source>
</evidence>
<dbReference type="OrthoDB" id="153074at2759"/>
<keyword evidence="4" id="KW-0521">NADP</keyword>